<sequence length="35" mass="3879">MTEARQPVDELWSYRNVLRDDGVSTIESPAGSPTT</sequence>
<dbReference type="AlphaFoldDB" id="A0A1I2K8C5"/>
<evidence type="ECO:0000313" key="1">
    <source>
        <dbReference type="EMBL" id="SFF63154.1"/>
    </source>
</evidence>
<evidence type="ECO:0000313" key="2">
    <source>
        <dbReference type="Proteomes" id="UP000198589"/>
    </source>
</evidence>
<dbReference type="STRING" id="1798228.SAMN05216574_12021"/>
<protein>
    <submittedName>
        <fullName evidence="1">Uncharacterized protein</fullName>
    </submittedName>
</protein>
<gene>
    <name evidence="1" type="ORF">SAMN05216574_12021</name>
</gene>
<dbReference type="EMBL" id="FOND01000020">
    <property type="protein sequence ID" value="SFF63154.1"/>
    <property type="molecule type" value="Genomic_DNA"/>
</dbReference>
<keyword evidence="2" id="KW-1185">Reference proteome</keyword>
<proteinExistence type="predicted"/>
<dbReference type="Proteomes" id="UP000198589">
    <property type="component" value="Unassembled WGS sequence"/>
</dbReference>
<organism evidence="1 2">
    <name type="scientific">Blastococcus tunisiensis</name>
    <dbReference type="NCBI Taxonomy" id="1798228"/>
    <lineage>
        <taxon>Bacteria</taxon>
        <taxon>Bacillati</taxon>
        <taxon>Actinomycetota</taxon>
        <taxon>Actinomycetes</taxon>
        <taxon>Geodermatophilales</taxon>
        <taxon>Geodermatophilaceae</taxon>
        <taxon>Blastococcus</taxon>
    </lineage>
</organism>
<accession>A0A1I2K8C5</accession>
<name>A0A1I2K8C5_9ACTN</name>
<reference evidence="2" key="1">
    <citation type="submission" date="2016-10" db="EMBL/GenBank/DDBJ databases">
        <authorList>
            <person name="Varghese N."/>
            <person name="Submissions S."/>
        </authorList>
    </citation>
    <scope>NUCLEOTIDE SEQUENCE [LARGE SCALE GENOMIC DNA]</scope>
    <source>
        <strain evidence="2">DSM 46838</strain>
    </source>
</reference>